<gene>
    <name evidence="5" type="ORF">CLV30_1053</name>
</gene>
<proteinExistence type="predicted"/>
<evidence type="ECO:0000313" key="6">
    <source>
        <dbReference type="Proteomes" id="UP000243528"/>
    </source>
</evidence>
<keyword evidence="2 5" id="KW-0238">DNA-binding</keyword>
<protein>
    <submittedName>
        <fullName evidence="5">AraC-like DNA-binding protein</fullName>
    </submittedName>
</protein>
<dbReference type="GO" id="GO:0043565">
    <property type="term" value="F:sequence-specific DNA binding"/>
    <property type="evidence" value="ECO:0007669"/>
    <property type="project" value="InterPro"/>
</dbReference>
<evidence type="ECO:0000259" key="4">
    <source>
        <dbReference type="PROSITE" id="PS01124"/>
    </source>
</evidence>
<keyword evidence="1" id="KW-0805">Transcription regulation</keyword>
<dbReference type="Pfam" id="PF12833">
    <property type="entry name" value="HTH_18"/>
    <property type="match status" value="1"/>
</dbReference>
<dbReference type="AlphaFoldDB" id="A0A2P8E4Z5"/>
<dbReference type="Gene3D" id="1.10.10.60">
    <property type="entry name" value="Homeodomain-like"/>
    <property type="match status" value="1"/>
</dbReference>
<comment type="caution">
    <text evidence="5">The sequence shown here is derived from an EMBL/GenBank/DDBJ whole genome shotgun (WGS) entry which is preliminary data.</text>
</comment>
<dbReference type="InterPro" id="IPR046532">
    <property type="entry name" value="DUF6597"/>
</dbReference>
<dbReference type="InterPro" id="IPR018060">
    <property type="entry name" value="HTH_AraC"/>
</dbReference>
<evidence type="ECO:0000313" key="5">
    <source>
        <dbReference type="EMBL" id="PSL04540.1"/>
    </source>
</evidence>
<feature type="domain" description="HTH araC/xylS-type" evidence="4">
    <location>
        <begin position="132"/>
        <end position="228"/>
    </location>
</feature>
<dbReference type="GO" id="GO:0003700">
    <property type="term" value="F:DNA-binding transcription factor activity"/>
    <property type="evidence" value="ECO:0007669"/>
    <property type="project" value="InterPro"/>
</dbReference>
<dbReference type="RefSeq" id="WP_106536762.1">
    <property type="nucleotide sequence ID" value="NZ_PYGE01000005.1"/>
</dbReference>
<dbReference type="PROSITE" id="PS01124">
    <property type="entry name" value="HTH_ARAC_FAMILY_2"/>
    <property type="match status" value="1"/>
</dbReference>
<dbReference type="PANTHER" id="PTHR46796">
    <property type="entry name" value="HTH-TYPE TRANSCRIPTIONAL ACTIVATOR RHAS-RELATED"/>
    <property type="match status" value="1"/>
</dbReference>
<evidence type="ECO:0000256" key="3">
    <source>
        <dbReference type="ARBA" id="ARBA00023163"/>
    </source>
</evidence>
<dbReference type="OrthoDB" id="2559672at2"/>
<dbReference type="Proteomes" id="UP000243528">
    <property type="component" value="Unassembled WGS sequence"/>
</dbReference>
<dbReference type="Pfam" id="PF20240">
    <property type="entry name" value="DUF6597"/>
    <property type="match status" value="1"/>
</dbReference>
<reference evidence="5 6" key="1">
    <citation type="submission" date="2018-03" db="EMBL/GenBank/DDBJ databases">
        <title>Genomic Encyclopedia of Archaeal and Bacterial Type Strains, Phase II (KMG-II): from individual species to whole genera.</title>
        <authorList>
            <person name="Goeker M."/>
        </authorList>
    </citation>
    <scope>NUCLEOTIDE SEQUENCE [LARGE SCALE GENOMIC DNA]</scope>
    <source>
        <strain evidence="5 6">DSM 45211</strain>
    </source>
</reference>
<keyword evidence="3" id="KW-0804">Transcription</keyword>
<sequence>MYRERPSAVRHTVVWSARTAAREEAHRVLPDGCMDILWHDGRLLIAGPDTSGHVAYWTYDADYVGLRFGAGVGPRAVGVPAHAVRDQQVPLDHVWEPADVRRLEERLAAASRPGAELEAAVVGRLRRTDPPDPLVAALMHRLARDAAVGTLADDVGLSTRQLHRRCLDAVGYGPKTYARILRLGRALELCRSGSAAADTAITAGYADQAHFAREVRTLTGVTLTTLLT</sequence>
<dbReference type="InterPro" id="IPR050204">
    <property type="entry name" value="AraC_XylS_family_regulators"/>
</dbReference>
<dbReference type="SMART" id="SM00342">
    <property type="entry name" value="HTH_ARAC"/>
    <property type="match status" value="1"/>
</dbReference>
<dbReference type="PANTHER" id="PTHR46796:SF15">
    <property type="entry name" value="BLL1074 PROTEIN"/>
    <property type="match status" value="1"/>
</dbReference>
<evidence type="ECO:0000256" key="2">
    <source>
        <dbReference type="ARBA" id="ARBA00023125"/>
    </source>
</evidence>
<evidence type="ECO:0000256" key="1">
    <source>
        <dbReference type="ARBA" id="ARBA00023015"/>
    </source>
</evidence>
<organism evidence="5 6">
    <name type="scientific">Haloactinopolyspora alba</name>
    <dbReference type="NCBI Taxonomy" id="648780"/>
    <lineage>
        <taxon>Bacteria</taxon>
        <taxon>Bacillati</taxon>
        <taxon>Actinomycetota</taxon>
        <taxon>Actinomycetes</taxon>
        <taxon>Jiangellales</taxon>
        <taxon>Jiangellaceae</taxon>
        <taxon>Haloactinopolyspora</taxon>
    </lineage>
</organism>
<dbReference type="EMBL" id="PYGE01000005">
    <property type="protein sequence ID" value="PSL04540.1"/>
    <property type="molecule type" value="Genomic_DNA"/>
</dbReference>
<name>A0A2P8E4Z5_9ACTN</name>
<accession>A0A2P8E4Z5</accession>
<keyword evidence="6" id="KW-1185">Reference proteome</keyword>